<accession>A0ABP7G2I0</accession>
<evidence type="ECO:0000313" key="1">
    <source>
        <dbReference type="EMBL" id="GAA3754558.1"/>
    </source>
</evidence>
<protein>
    <submittedName>
        <fullName evidence="1">Uncharacterized protein</fullName>
    </submittedName>
</protein>
<proteinExistence type="predicted"/>
<dbReference type="Proteomes" id="UP001499884">
    <property type="component" value="Unassembled WGS sequence"/>
</dbReference>
<sequence>MFEIRIICDTDHTEQALTALSDAFTLTGTRTYPARDGKRVRLYATAAPVAPTSPWPTPEDAYDKAPSILTEIGWIARTARHVIAYDETDRELYLRKAAVFDRIALTEEPDLPSGTATDAAMTAAFALIELDQAPTPGDVRGYVRQQYQRWREQQYQADHREDHAPEPCGESGCLCYGVGEEHDDHACGCDCPRCLDCQQLIENCDCEY</sequence>
<dbReference type="RefSeq" id="WP_345653743.1">
    <property type="nucleotide sequence ID" value="NZ_BAABEP010000063.1"/>
</dbReference>
<gene>
    <name evidence="1" type="ORF">GCM10023082_57520</name>
</gene>
<reference evidence="2" key="1">
    <citation type="journal article" date="2019" name="Int. J. Syst. Evol. Microbiol.">
        <title>The Global Catalogue of Microorganisms (GCM) 10K type strain sequencing project: providing services to taxonomists for standard genome sequencing and annotation.</title>
        <authorList>
            <consortium name="The Broad Institute Genomics Platform"/>
            <consortium name="The Broad Institute Genome Sequencing Center for Infectious Disease"/>
            <person name="Wu L."/>
            <person name="Ma J."/>
        </authorList>
    </citation>
    <scope>NUCLEOTIDE SEQUENCE [LARGE SCALE GENOMIC DNA]</scope>
    <source>
        <strain evidence="2">JCM 30846</strain>
    </source>
</reference>
<organism evidence="1 2">
    <name type="scientific">Streptomyces tremellae</name>
    <dbReference type="NCBI Taxonomy" id="1124239"/>
    <lineage>
        <taxon>Bacteria</taxon>
        <taxon>Bacillati</taxon>
        <taxon>Actinomycetota</taxon>
        <taxon>Actinomycetes</taxon>
        <taxon>Kitasatosporales</taxon>
        <taxon>Streptomycetaceae</taxon>
        <taxon>Streptomyces</taxon>
    </lineage>
</organism>
<comment type="caution">
    <text evidence="1">The sequence shown here is derived from an EMBL/GenBank/DDBJ whole genome shotgun (WGS) entry which is preliminary data.</text>
</comment>
<keyword evidence="2" id="KW-1185">Reference proteome</keyword>
<name>A0ABP7G2I0_9ACTN</name>
<evidence type="ECO:0000313" key="2">
    <source>
        <dbReference type="Proteomes" id="UP001499884"/>
    </source>
</evidence>
<dbReference type="EMBL" id="BAABEP010000063">
    <property type="protein sequence ID" value="GAA3754558.1"/>
    <property type="molecule type" value="Genomic_DNA"/>
</dbReference>